<organism evidence="8 9">
    <name type="scientific">Meloidogyne incognita</name>
    <name type="common">Southern root-knot nematode worm</name>
    <name type="synonym">Oxyuris incognita</name>
    <dbReference type="NCBI Taxonomy" id="6306"/>
    <lineage>
        <taxon>Eukaryota</taxon>
        <taxon>Metazoa</taxon>
        <taxon>Ecdysozoa</taxon>
        <taxon>Nematoda</taxon>
        <taxon>Chromadorea</taxon>
        <taxon>Rhabditida</taxon>
        <taxon>Tylenchina</taxon>
        <taxon>Tylenchomorpha</taxon>
        <taxon>Tylenchoidea</taxon>
        <taxon>Meloidogynidae</taxon>
        <taxon>Meloidogyninae</taxon>
        <taxon>Meloidogyne</taxon>
        <taxon>Meloidogyne incognita group</taxon>
    </lineage>
</organism>
<feature type="coiled-coil region" evidence="6">
    <location>
        <begin position="241"/>
        <end position="268"/>
    </location>
</feature>
<reference evidence="9" key="1">
    <citation type="submission" date="2022-11" db="UniProtKB">
        <authorList>
            <consortium name="WormBaseParasite"/>
        </authorList>
    </citation>
    <scope>IDENTIFICATION</scope>
</reference>
<keyword evidence="6" id="KW-0175">Coiled coil</keyword>
<sequence>MSKFYNIYGDLKQINFCVELYFIGHSSSTSAVDFDEFLKNKQKEKNNLLEEVDGNCKRKGKLMEKRIIKWLEVIPKPTKIETVEGAIINIIEENKANETNENDKNEKEEEKLEEDSNKHSKIEPSHRIFTIIEDDIGDKFSFNVAEKQEKIKREKQTNQKPIRLEKIKEKKQSSLKKFKKEKMKIFAYLGQLAGQNYDLIDEYLLFELTLLNNCLLKIEPDFEQKNIINTRNGNFVAKIFVEENIKEFDELEGRVEEEKKEEEEKEEEYFETPESTEEYWLHYFIEIARARDFSNSNLRVEWLIQLPVNAELRPTEIIEGISHFCESKTDENEDIFHLGQLLQFSINWKTKNKLIKENNILWPNILFRLTSQDCWNRLFLNGFSNIQLPINPEINYFTIKCWKPFDSFDSKFEELHSSHLGEINCFGASENWPQLFHPKINSTLKTKQTGFLDLIINCSHQSNHFISRSVLSSMRYSKMVHKTSLGNGLHWRITKVLEEFERAKRQLIAFRERKDKQRNKQKTEKKI</sequence>
<evidence type="ECO:0000256" key="1">
    <source>
        <dbReference type="ARBA" id="ARBA00004120"/>
    </source>
</evidence>
<dbReference type="GO" id="GO:0036038">
    <property type="term" value="C:MKS complex"/>
    <property type="evidence" value="ECO:0007669"/>
    <property type="project" value="TreeGrafter"/>
</dbReference>
<feature type="coiled-coil region" evidence="6">
    <location>
        <begin position="493"/>
        <end position="520"/>
    </location>
</feature>
<protein>
    <submittedName>
        <fullName evidence="9">Uncharacterized protein</fullName>
    </submittedName>
</protein>
<dbReference type="AlphaFoldDB" id="A0A914KID8"/>
<keyword evidence="3" id="KW-0970">Cilium biogenesis/degradation</keyword>
<evidence type="ECO:0000313" key="8">
    <source>
        <dbReference type="Proteomes" id="UP000887563"/>
    </source>
</evidence>
<dbReference type="InterPro" id="IPR010796">
    <property type="entry name" value="C2_B9-type_dom"/>
</dbReference>
<evidence type="ECO:0000256" key="7">
    <source>
        <dbReference type="SAM" id="MobiDB-lite"/>
    </source>
</evidence>
<accession>A0A914KID8</accession>
<dbReference type="Proteomes" id="UP000887563">
    <property type="component" value="Unplaced"/>
</dbReference>
<keyword evidence="2" id="KW-0963">Cytoplasm</keyword>
<keyword evidence="8" id="KW-1185">Reference proteome</keyword>
<dbReference type="PANTHER" id="PTHR12968:SF4">
    <property type="entry name" value="TECTONIC-LIKE COMPLEX MEMBER MKS1"/>
    <property type="match status" value="1"/>
</dbReference>
<evidence type="ECO:0000256" key="2">
    <source>
        <dbReference type="ARBA" id="ARBA00022490"/>
    </source>
</evidence>
<proteinExistence type="predicted"/>
<evidence type="ECO:0000256" key="3">
    <source>
        <dbReference type="ARBA" id="ARBA00022794"/>
    </source>
</evidence>
<dbReference type="GO" id="GO:0060271">
    <property type="term" value="P:cilium assembly"/>
    <property type="evidence" value="ECO:0007669"/>
    <property type="project" value="TreeGrafter"/>
</dbReference>
<dbReference type="WBParaSite" id="Minc3s00007g00492">
    <property type="protein sequence ID" value="Minc3s00007g00492"/>
    <property type="gene ID" value="Minc3s00007g00492"/>
</dbReference>
<dbReference type="Pfam" id="PF07162">
    <property type="entry name" value="B9-C2"/>
    <property type="match status" value="1"/>
</dbReference>
<evidence type="ECO:0000256" key="5">
    <source>
        <dbReference type="ARBA" id="ARBA00023273"/>
    </source>
</evidence>
<comment type="subcellular location">
    <subcellularLocation>
        <location evidence="1">Cytoplasm</location>
        <location evidence="1">Cytoskeleton</location>
        <location evidence="1">Cilium basal body</location>
    </subcellularLocation>
</comment>
<keyword evidence="4" id="KW-0206">Cytoskeleton</keyword>
<evidence type="ECO:0000313" key="9">
    <source>
        <dbReference type="WBParaSite" id="Minc3s00007g00492"/>
    </source>
</evidence>
<evidence type="ECO:0000256" key="4">
    <source>
        <dbReference type="ARBA" id="ARBA00023212"/>
    </source>
</evidence>
<evidence type="ECO:0000256" key="6">
    <source>
        <dbReference type="SAM" id="Coils"/>
    </source>
</evidence>
<keyword evidence="5" id="KW-0966">Cell projection</keyword>
<feature type="region of interest" description="Disordered" evidence="7">
    <location>
        <begin position="98"/>
        <end position="121"/>
    </location>
</feature>
<name>A0A914KID8_MELIC</name>
<dbReference type="PANTHER" id="PTHR12968">
    <property type="entry name" value="B9 DOMAIN-CONTAINING"/>
    <property type="match status" value="1"/>
</dbReference>